<feature type="region of interest" description="Disordered" evidence="5">
    <location>
        <begin position="679"/>
        <end position="698"/>
    </location>
</feature>
<proteinExistence type="predicted"/>
<keyword evidence="3" id="KW-0862">Zinc</keyword>
<comment type="caution">
    <text evidence="7">The sequence shown here is derived from an EMBL/GenBank/DDBJ whole genome shotgun (WGS) entry which is preliminary data.</text>
</comment>
<dbReference type="OrthoDB" id="265717at2759"/>
<keyword evidence="1" id="KW-0479">Metal-binding</keyword>
<organism evidence="7 8">
    <name type="scientific">Edaphochlamys debaryana</name>
    <dbReference type="NCBI Taxonomy" id="47281"/>
    <lineage>
        <taxon>Eukaryota</taxon>
        <taxon>Viridiplantae</taxon>
        <taxon>Chlorophyta</taxon>
        <taxon>core chlorophytes</taxon>
        <taxon>Chlorophyceae</taxon>
        <taxon>CS clade</taxon>
        <taxon>Chlamydomonadales</taxon>
        <taxon>Chlamydomonadales incertae sedis</taxon>
        <taxon>Edaphochlamys</taxon>
    </lineage>
</organism>
<feature type="compositionally biased region" description="Low complexity" evidence="5">
    <location>
        <begin position="1949"/>
        <end position="1958"/>
    </location>
</feature>
<dbReference type="InterPro" id="IPR044508">
    <property type="entry name" value="At5g50450/At1g67340-like"/>
</dbReference>
<sequence>MATRQALEDAWRAYMRAADRLSNVYVERALWQPPQGEVRLRTKAFEDAKRALRGLAKPLGYKDAWLDPPTVVGDEAAAARLLWLAAAQEAGVAAWLLRTLGAIHTRVATATNPATIAWAVCNTADAACAASEAAGTALSLCLAALCTWNSAQGWGGTGPHAAALLGPALLTALAQAAWGMAALARHTALPSTQTLVGAAGSPRPPGPSCARACAALALTASQCFRTVIDLLAKHVGGVEEMEGSFTNPLLELVPQLAGALRESGLAAAAASTTMTCPGSPFHTVRGQAHRSAVPLPEGLESSHHLGPGWSFLVGLAGFIHLGLVLQHDTRPGAAQASAALGEALGHPEVAALRLAALEGLWELAGMGPGSDAGYEAEREVLYRVYDGSSQGQAVAHFRILSVTLGLWNYATAGQLFLAGGGCLPPEPGVPPEVQLARQTARSEEAVCRLIRGQGMWGLYGKVDLRVLATKLRSQGDVILGALDWGLPPAAWASAAAPPWAETTAWALAAAVEVLARSLSLNDDAAKMHAAMEAADAVGEALERVERVAGDLQAAWRREGSASSGRNSVLPRLRRAGLGASLDHALRLAYAAADRAAAPGAAAWDVELARLLEPVPARALGVVELLGLELLGPVEEGGGASLGPGLGLGEAGGLAVTVAKRAMALAGQLEERAEAAPAEAEAAAVLSQEGDAEAQEAAPGTIAAEGAEAATGTLAEAASPGVQGPGAQEAGPAAVGLPGSASAGAQLPSQAEALRQCMTALSVCLRLLRLQRGDLMLPGQSQRAQAAAASAPRPDGGAILTSPAVSAGPGDSAGAAAASPDAPPLETGADSAPPSGSGGGSSLAATQSAAACHPAGATNVAEATSPAAGARTPSPAPAAWGALASELEAYVMQAGSRLAACAAAEAAAGTGGPGPEVTRLVGNCLASIALLCRTSEPGSPPVEARLLALQPHRLAAAACKLLCAWRELPASPAADSSAGAAGGSGGGEAPGRAAPKTEGLQTWVTRLLPLAVARMAAHSPHLALHVQSWLLPPPADGCTEAEEAGSAAEAEERGCLLQAWPAALRSQAAAGAKDASALGLTLLRAAQGGGGVDGGESGPGCSGGSDECPMPHDCFRQAAACLLEWCYAKGRGEHGPPTAMVAELSTPRPGEDSGALSAEAEAAVVAAPLPPLLAPPPAVRVLTQLLACGGPGCDSFGGRSEAELPLKRCGGCKAVRYCGSACQRAHWRLGHRAECGAMAAAAARMRAEGDSRLCDVPHVLCGTTTSVTSAGVGRAGEVEAGVAAWLLRTLGAIHTRVATATNPATTALAVCNTADAACAASEAAGTALSLCLAALCTWNSAQGWGGTGPHAAALLDPALLTALAQAAWGMAALARHTALRSTQALVGAAGSPCPAGPSCARACAALALAASQYLQTAMLVLADHLGGVEEMEGGFTKPLPGLVPQLAGALRESGLAAAAARAIMTCPGPSIFRLTGQTMRSAVAVPKGLEPSRLTGPCGNFAAALSRFIALGVPLRYDPRPGAAQASAALGEALGQPEVAELRLAMLEGLWEQAGMGPGSDAGYEAEREVLCRVYNISSWLVAGRHMRVLSVTLGLWSYAYTGQLVLAGGGCLPPEPSVPPEVQLARQTARSEEAVCRLIRGQGMWGLYSKVELKTLPDKAEFLYPVLQRGLPPATWASAAAPPWAEATAWALATAVEALAQNLPGRDGSEAPQTDVAMEAAEDVATALARVERVAGDLEAAWRRAASSGRDSVLPRLRRAGLGASLDHALRLAYAAADRAAAPGAAAWDEGGGASLGPREGLGLGDAGGLAVTVAKRALALAGQLEERAEAAPTEAGAAAQTEAEAAAVLSQERDAEAQEAAPGTIAAEGAEAATGTLAEAASPGAQGPGAEEAGPAAVGLPGSASAGAQLPSQAEALRQCMTALSVCLRQLRLQRGNLMLPGQSQRTPAAAASAPRPDGGATLTSPAVCAGPGDSAGAAAASPDAPPLETGADSGPPSGSGGGSSLAATQSAAACHPAGATNVAEATSPAAGARTPSPAPAAWGALASELEAYVMQAGSRLAACAAAEAAAGTGGPGPEVTRLVGNCLASIALLCRTSEPGSPPVEARLLALQPHRLAAAACKLLCAWRELPASPAADSSAGAAGGSGGGEAPGRAAPKTEGLQTWVTRLLPLAVARMAAHSPHLALHVQSWLLPPPADGCTEAEEAGSAAEAEERGCLLQAWPAALRSQAAAGAKDASALGLTLLRAAQGGGGVGGGENGPGCSGGSDGCPMPHDCFRQAAACLLEWCYAKGRGEHGPPTAMVAELVTPRPGEDSGALSAEAEAAVVAAPLPPLLAPPPAVRVLTQLLACGGPGCDSFGGRSEAELPLKRCGGCKAVRYCGPACQRSHWRLGHRAECGAMGPTALMRAGGVE</sequence>
<keyword evidence="2 4" id="KW-0863">Zinc-finger</keyword>
<keyword evidence="8" id="KW-1185">Reference proteome</keyword>
<feature type="region of interest" description="Disordered" evidence="5">
    <location>
        <begin position="785"/>
        <end position="847"/>
    </location>
</feature>
<feature type="compositionally biased region" description="Low complexity" evidence="5">
    <location>
        <begin position="1971"/>
        <end position="1984"/>
    </location>
</feature>
<gene>
    <name evidence="7" type="ORF">HYH03_014886</name>
</gene>
<dbReference type="EMBL" id="JAEHOE010000112">
    <property type="protein sequence ID" value="KAG2486439.1"/>
    <property type="molecule type" value="Genomic_DNA"/>
</dbReference>
<reference evidence="7" key="1">
    <citation type="journal article" date="2020" name="bioRxiv">
        <title>Comparative genomics of Chlamydomonas.</title>
        <authorList>
            <person name="Craig R.J."/>
            <person name="Hasan A.R."/>
            <person name="Ness R.W."/>
            <person name="Keightley P.D."/>
        </authorList>
    </citation>
    <scope>NUCLEOTIDE SEQUENCE</scope>
    <source>
        <strain evidence="7">CCAP 11/70</strain>
    </source>
</reference>
<feature type="compositionally biased region" description="Low complexity" evidence="5">
    <location>
        <begin position="785"/>
        <end position="819"/>
    </location>
</feature>
<feature type="region of interest" description="Disordered" evidence="5">
    <location>
        <begin position="1832"/>
        <end position="1864"/>
    </location>
</feature>
<evidence type="ECO:0000256" key="3">
    <source>
        <dbReference type="ARBA" id="ARBA00022833"/>
    </source>
</evidence>
<feature type="region of interest" description="Disordered" evidence="5">
    <location>
        <begin position="715"/>
        <end position="734"/>
    </location>
</feature>
<evidence type="ECO:0000313" key="8">
    <source>
        <dbReference type="Proteomes" id="UP000612055"/>
    </source>
</evidence>
<dbReference type="PANTHER" id="PTHR46758:SF2">
    <property type="entry name" value="OJ1485_B09.11 PROTEIN"/>
    <property type="match status" value="1"/>
</dbReference>
<dbReference type="Gene3D" id="6.10.140.2220">
    <property type="match status" value="2"/>
</dbReference>
<evidence type="ECO:0000256" key="4">
    <source>
        <dbReference type="PROSITE-ProRule" id="PRU00134"/>
    </source>
</evidence>
<feature type="region of interest" description="Disordered" evidence="5">
    <location>
        <begin position="2136"/>
        <end position="2161"/>
    </location>
</feature>
<evidence type="ECO:0000256" key="2">
    <source>
        <dbReference type="ARBA" id="ARBA00022771"/>
    </source>
</evidence>
<accession>A0A835XV70</accession>
<feature type="domain" description="MYND-type" evidence="6">
    <location>
        <begin position="2357"/>
        <end position="2399"/>
    </location>
</feature>
<dbReference type="PROSITE" id="PS50865">
    <property type="entry name" value="ZF_MYND_2"/>
    <property type="match status" value="2"/>
</dbReference>
<evidence type="ECO:0000259" key="6">
    <source>
        <dbReference type="PROSITE" id="PS50865"/>
    </source>
</evidence>
<feature type="compositionally biased region" description="Low complexity" evidence="5">
    <location>
        <begin position="1832"/>
        <end position="1848"/>
    </location>
</feature>
<feature type="region of interest" description="Disordered" evidence="5">
    <location>
        <begin position="1940"/>
        <end position="2012"/>
    </location>
</feature>
<protein>
    <recommendedName>
        <fullName evidence="6">MYND-type domain-containing protein</fullName>
    </recommendedName>
</protein>
<feature type="compositionally biased region" description="Gly residues" evidence="5">
    <location>
        <begin position="2144"/>
        <end position="2153"/>
    </location>
</feature>
<feature type="domain" description="MYND-type" evidence="6">
    <location>
        <begin position="1192"/>
        <end position="1234"/>
    </location>
</feature>
<dbReference type="SUPFAM" id="SSF144232">
    <property type="entry name" value="HIT/MYND zinc finger-like"/>
    <property type="match status" value="2"/>
</dbReference>
<evidence type="ECO:0000256" key="5">
    <source>
        <dbReference type="SAM" id="MobiDB-lite"/>
    </source>
</evidence>
<feature type="region of interest" description="Disordered" evidence="5">
    <location>
        <begin position="1877"/>
        <end position="1908"/>
    </location>
</feature>
<dbReference type="Pfam" id="PF01753">
    <property type="entry name" value="zf-MYND"/>
    <property type="match status" value="2"/>
</dbReference>
<dbReference type="GO" id="GO:0008270">
    <property type="term" value="F:zinc ion binding"/>
    <property type="evidence" value="ECO:0007669"/>
    <property type="project" value="UniProtKB-KW"/>
</dbReference>
<dbReference type="PANTHER" id="PTHR46758">
    <property type="entry name" value="MYND DOMAIN-CONTAINING"/>
    <property type="match status" value="1"/>
</dbReference>
<dbReference type="InterPro" id="IPR002893">
    <property type="entry name" value="Znf_MYND"/>
</dbReference>
<feature type="compositionally biased region" description="Gly residues" evidence="5">
    <location>
        <begin position="979"/>
        <end position="988"/>
    </location>
</feature>
<feature type="compositionally biased region" description="Low complexity" evidence="5">
    <location>
        <begin position="1877"/>
        <end position="1903"/>
    </location>
</feature>
<evidence type="ECO:0000313" key="7">
    <source>
        <dbReference type="EMBL" id="KAG2486439.1"/>
    </source>
</evidence>
<feature type="region of interest" description="Disordered" evidence="5">
    <location>
        <begin position="971"/>
        <end position="996"/>
    </location>
</feature>
<evidence type="ECO:0000256" key="1">
    <source>
        <dbReference type="ARBA" id="ARBA00022723"/>
    </source>
</evidence>
<dbReference type="Proteomes" id="UP000612055">
    <property type="component" value="Unassembled WGS sequence"/>
</dbReference>
<name>A0A835XV70_9CHLO</name>